<dbReference type="EMBL" id="JAYFSI010000002">
    <property type="protein sequence ID" value="MEA5360106.1"/>
    <property type="molecule type" value="Genomic_DNA"/>
</dbReference>
<name>A0ABU5R1M3_9PSEU</name>
<reference evidence="2 3" key="1">
    <citation type="submission" date="2023-12" db="EMBL/GenBank/DDBJ databases">
        <title>Amycolatopsis sp. V23-08.</title>
        <authorList>
            <person name="Somphong A."/>
        </authorList>
    </citation>
    <scope>NUCLEOTIDE SEQUENCE [LARGE SCALE GENOMIC DNA]</scope>
    <source>
        <strain evidence="2 3">V23-08</strain>
    </source>
</reference>
<proteinExistence type="predicted"/>
<evidence type="ECO:0000259" key="1">
    <source>
        <dbReference type="PROSITE" id="PS51186"/>
    </source>
</evidence>
<dbReference type="PANTHER" id="PTHR43138:SF1">
    <property type="entry name" value="N-ACETYLTRANSFERASE ACA1"/>
    <property type="match status" value="1"/>
</dbReference>
<evidence type="ECO:0000313" key="3">
    <source>
        <dbReference type="Proteomes" id="UP001304298"/>
    </source>
</evidence>
<organism evidence="2 3">
    <name type="scientific">Amycolatopsis heterodermiae</name>
    <dbReference type="NCBI Taxonomy" id="3110235"/>
    <lineage>
        <taxon>Bacteria</taxon>
        <taxon>Bacillati</taxon>
        <taxon>Actinomycetota</taxon>
        <taxon>Actinomycetes</taxon>
        <taxon>Pseudonocardiales</taxon>
        <taxon>Pseudonocardiaceae</taxon>
        <taxon>Amycolatopsis</taxon>
    </lineage>
</organism>
<dbReference type="RefSeq" id="WP_323325949.1">
    <property type="nucleotide sequence ID" value="NZ_JAYFSI010000002.1"/>
</dbReference>
<feature type="domain" description="N-acetyltransferase" evidence="1">
    <location>
        <begin position="38"/>
        <end position="199"/>
    </location>
</feature>
<protein>
    <submittedName>
        <fullName evidence="2">GNAT family N-acetyltransferase</fullName>
    </submittedName>
</protein>
<keyword evidence="3" id="KW-1185">Reference proteome</keyword>
<dbReference type="CDD" id="cd04301">
    <property type="entry name" value="NAT_SF"/>
    <property type="match status" value="1"/>
</dbReference>
<dbReference type="PROSITE" id="PS51186">
    <property type="entry name" value="GNAT"/>
    <property type="match status" value="1"/>
</dbReference>
<gene>
    <name evidence="2" type="ORF">VA596_11205</name>
</gene>
<dbReference type="PANTHER" id="PTHR43138">
    <property type="entry name" value="ACETYLTRANSFERASE, GNAT FAMILY"/>
    <property type="match status" value="1"/>
</dbReference>
<evidence type="ECO:0000313" key="2">
    <source>
        <dbReference type="EMBL" id="MEA5360106.1"/>
    </source>
</evidence>
<dbReference type="InterPro" id="IPR000182">
    <property type="entry name" value="GNAT_dom"/>
</dbReference>
<accession>A0ABU5R1M3</accession>
<dbReference type="Pfam" id="PF00583">
    <property type="entry name" value="Acetyltransf_1"/>
    <property type="match status" value="1"/>
</dbReference>
<dbReference type="InterPro" id="IPR052742">
    <property type="entry name" value="Mito_N-acetyltransferase"/>
</dbReference>
<comment type="caution">
    <text evidence="2">The sequence shown here is derived from an EMBL/GenBank/DDBJ whole genome shotgun (WGS) entry which is preliminary data.</text>
</comment>
<dbReference type="Proteomes" id="UP001304298">
    <property type="component" value="Unassembled WGS sequence"/>
</dbReference>
<dbReference type="Gene3D" id="3.40.630.30">
    <property type="match status" value="1"/>
</dbReference>
<dbReference type="SUPFAM" id="SSF55729">
    <property type="entry name" value="Acyl-CoA N-acyltransferases (Nat)"/>
    <property type="match status" value="1"/>
</dbReference>
<dbReference type="InterPro" id="IPR016181">
    <property type="entry name" value="Acyl_CoA_acyltransferase"/>
</dbReference>
<sequence>MRGVRNLATARGFLVAAGGSPPVEPSSRTVAVRAGPALVIREARAEDWPGIWPILRDVVTEQETFPYDPAITEDDARRMWLLAPPARVVVATGGGRVTGTANMYANRPGPGRHVASGSLMVAAGARGTGVGRALAADLVGWARRTGFAAVQFNAVVDVNTAAVRLYESLGFVTLGVAPGAFRHPRLGDVGLRIMWLDLR</sequence>